<dbReference type="Pfam" id="PF13377">
    <property type="entry name" value="Peripla_BP_3"/>
    <property type="match status" value="1"/>
</dbReference>
<dbReference type="GO" id="GO:0000976">
    <property type="term" value="F:transcription cis-regulatory region binding"/>
    <property type="evidence" value="ECO:0007669"/>
    <property type="project" value="TreeGrafter"/>
</dbReference>
<dbReference type="AlphaFoldDB" id="A0AAU8A7V2"/>
<feature type="domain" description="HTH cro/C1-type" evidence="6">
    <location>
        <begin position="2"/>
        <end position="47"/>
    </location>
</feature>
<reference evidence="7" key="1">
    <citation type="submission" date="2023-02" db="EMBL/GenBank/DDBJ databases">
        <title>Gut commensal Christensenella minuta modulates host metabolism via a new class of secondary bile acids.</title>
        <authorList>
            <person name="Liu C."/>
        </authorList>
    </citation>
    <scope>NUCLEOTIDE SEQUENCE</scope>
    <source>
        <strain evidence="7">CA70</strain>
    </source>
</reference>
<name>A0AAU8A7V2_9FIRM</name>
<keyword evidence="2" id="KW-0805">Transcription regulation</keyword>
<keyword evidence="1" id="KW-0678">Repressor</keyword>
<dbReference type="InterPro" id="IPR046335">
    <property type="entry name" value="LacI/GalR-like_sensor"/>
</dbReference>
<evidence type="ECO:0000259" key="6">
    <source>
        <dbReference type="PROSITE" id="PS50943"/>
    </source>
</evidence>
<dbReference type="GO" id="GO:0003700">
    <property type="term" value="F:DNA-binding transcription factor activity"/>
    <property type="evidence" value="ECO:0007669"/>
    <property type="project" value="TreeGrafter"/>
</dbReference>
<evidence type="ECO:0000256" key="4">
    <source>
        <dbReference type="ARBA" id="ARBA00023163"/>
    </source>
</evidence>
<dbReference type="InterPro" id="IPR001387">
    <property type="entry name" value="Cro/C1-type_HTH"/>
</dbReference>
<dbReference type="SMART" id="SM00354">
    <property type="entry name" value="HTH_LACI"/>
    <property type="match status" value="1"/>
</dbReference>
<dbReference type="Gene3D" id="1.10.260.40">
    <property type="entry name" value="lambda repressor-like DNA-binding domains"/>
    <property type="match status" value="1"/>
</dbReference>
<dbReference type="InterPro" id="IPR025997">
    <property type="entry name" value="SBP_2_dom"/>
</dbReference>
<dbReference type="InterPro" id="IPR000843">
    <property type="entry name" value="HTH_LacI"/>
</dbReference>
<organism evidence="7">
    <name type="scientific">Christensenella massiliensis</name>
    <dbReference type="NCBI Taxonomy" id="1805714"/>
    <lineage>
        <taxon>Bacteria</taxon>
        <taxon>Bacillati</taxon>
        <taxon>Bacillota</taxon>
        <taxon>Clostridia</taxon>
        <taxon>Christensenellales</taxon>
        <taxon>Christensenellaceae</taxon>
        <taxon>Christensenella</taxon>
    </lineage>
</organism>
<dbReference type="CDD" id="cd06316">
    <property type="entry name" value="PBP1_ABC_sugar_binding-like"/>
    <property type="match status" value="1"/>
</dbReference>
<keyword evidence="3 7" id="KW-0238">DNA-binding</keyword>
<dbReference type="SUPFAM" id="SSF53822">
    <property type="entry name" value="Periplasmic binding protein-like I"/>
    <property type="match status" value="2"/>
</dbReference>
<dbReference type="PANTHER" id="PTHR30146">
    <property type="entry name" value="LACI-RELATED TRANSCRIPTIONAL REPRESSOR"/>
    <property type="match status" value="1"/>
</dbReference>
<accession>A0AAU8A7V2</accession>
<dbReference type="InterPro" id="IPR010982">
    <property type="entry name" value="Lambda_DNA-bd_dom_sf"/>
</dbReference>
<dbReference type="InterPro" id="IPR028082">
    <property type="entry name" value="Peripla_BP_I"/>
</dbReference>
<dbReference type="PROSITE" id="PS50943">
    <property type="entry name" value="HTH_CROC1"/>
    <property type="match status" value="1"/>
</dbReference>
<evidence type="ECO:0000259" key="5">
    <source>
        <dbReference type="PROSITE" id="PS50932"/>
    </source>
</evidence>
<gene>
    <name evidence="7" type="ORF">PUP29_11715</name>
</gene>
<dbReference type="PROSITE" id="PS00356">
    <property type="entry name" value="HTH_LACI_1"/>
    <property type="match status" value="1"/>
</dbReference>
<dbReference type="Pfam" id="PF00356">
    <property type="entry name" value="LacI"/>
    <property type="match status" value="1"/>
</dbReference>
<evidence type="ECO:0000313" key="7">
    <source>
        <dbReference type="EMBL" id="XCC62183.1"/>
    </source>
</evidence>
<dbReference type="SUPFAM" id="SSF47413">
    <property type="entry name" value="lambda repressor-like DNA-binding domains"/>
    <property type="match status" value="1"/>
</dbReference>
<dbReference type="PANTHER" id="PTHR30146:SF148">
    <property type="entry name" value="HTH-TYPE TRANSCRIPTIONAL REPRESSOR PURR-RELATED"/>
    <property type="match status" value="1"/>
</dbReference>
<protein>
    <submittedName>
        <fullName evidence="7">LacI family DNA-binding transcriptional regulator</fullName>
    </submittedName>
</protein>
<dbReference type="Pfam" id="PF13407">
    <property type="entry name" value="Peripla_BP_4"/>
    <property type="match status" value="1"/>
</dbReference>
<feature type="domain" description="HTH lacI-type" evidence="5">
    <location>
        <begin position="3"/>
        <end position="47"/>
    </location>
</feature>
<evidence type="ECO:0000256" key="2">
    <source>
        <dbReference type="ARBA" id="ARBA00023015"/>
    </source>
</evidence>
<dbReference type="PROSITE" id="PS50932">
    <property type="entry name" value="HTH_LACI_2"/>
    <property type="match status" value="1"/>
</dbReference>
<dbReference type="EMBL" id="CP117826">
    <property type="protein sequence ID" value="XCC62183.1"/>
    <property type="molecule type" value="Genomic_DNA"/>
</dbReference>
<dbReference type="RefSeq" id="WP_353423424.1">
    <property type="nucleotide sequence ID" value="NZ_CP117826.1"/>
</dbReference>
<dbReference type="CDD" id="cd01392">
    <property type="entry name" value="HTH_LacI"/>
    <property type="match status" value="1"/>
</dbReference>
<dbReference type="CDD" id="cd06267">
    <property type="entry name" value="PBP1_LacI_sugar_binding-like"/>
    <property type="match status" value="1"/>
</dbReference>
<dbReference type="Gene3D" id="3.40.50.2300">
    <property type="match status" value="4"/>
</dbReference>
<evidence type="ECO:0000256" key="3">
    <source>
        <dbReference type="ARBA" id="ARBA00023125"/>
    </source>
</evidence>
<sequence length="663" mass="75306">MNITIKEIAKMTGVSIATVSHVINKTRYVSPELTQKVERAIYETGYINKIRKNQFKFGRRSRMAFVLPTTNSTVYAQLANTMTELLAKEGYILSTYVSHDNEEYEKHILMNLLADKNIAGIFLSPTVNASRIYTKVKRSGIPFMCVERKTKDGEIPAILSENEEAMFRGTRHLIRSGHKLIGILLEDCDLIHCQERLAGYRRALEEYKVPFDKGLVCRVDLYCQEEENIFEKARFDTLPSAFIAAGNTLTLKLLKNADDYGLKCPDDISIVGFGDDEWSSIFNPSLTILRQDTASTAKRAVEMMMELLKGNPAAQTAVRMPVGFTVRKSTRVINRGPFGEIAVPPENILVDTAEEEYLKKEQFKVAIAFHCTDTEWSRLQETGIRDTLARYNVQVIAVMDANFNAQLQVTQLEALRMQKPDAIIGVPVDENITAGKFKELSRLTKMILIGNIPQGIDKNDYYSCVSVNERENGQNAGNILGEYFKERTDVKLGLLNHGLPFHMTRQRDNAAEQVLTENYTNLQIVSRKNFYQIQNVYDTCMQMMREHPEISGLYVSWERPAMEAIRALRTLGRTDVAISTVDLDLEIASYMARGEMVRGISAQRPYEQGEAAAMVTIQALLGKKGYKFVGVQPVVVYPRELTRYWREIIRKPAPEFLKPHKNR</sequence>
<keyword evidence="4" id="KW-0804">Transcription</keyword>
<proteinExistence type="predicted"/>
<evidence type="ECO:0000256" key="1">
    <source>
        <dbReference type="ARBA" id="ARBA00022491"/>
    </source>
</evidence>